<dbReference type="InterPro" id="IPR003362">
    <property type="entry name" value="Bact_transf"/>
</dbReference>
<dbReference type="InterPro" id="IPR017475">
    <property type="entry name" value="EPS_sugar_tfrase"/>
</dbReference>
<sequence>MSVDKLDQDPDWLSTVLATSETIGPKSILLITQSDRFEMLEEALRRANYSLIGCFFLDQPKEDLEQGQLSATNLMEFTLRSTVDEVLIYLPEAVDQVSDWIRGFETMGIMVHVTIPGYEYPSSSKREASIAGIPVTSYAPTFHKTSDLVLKRIIDIAGALVGLVICGLVGVVLYPLIRRDGGPAVFTQDRVGRNGRIFKFYKYRSMYMDAEERKKELMDQNTMEGGMFKMDNDPRITPIGAFIRKTSLDELPQFYNVLRGDMSLVGTRPPTKQEFLEYTPAQKRRLSFKPGITGLWQVSGRSEITKFEDVVALDVEYIQDWRITDDIKILLKTLKVVAFGKGAK</sequence>
<evidence type="ECO:0000313" key="9">
    <source>
        <dbReference type="EMBL" id="MVX58501.1"/>
    </source>
</evidence>
<comment type="similarity">
    <text evidence="2">Belongs to the bacterial sugar transferase family.</text>
</comment>
<evidence type="ECO:0000256" key="5">
    <source>
        <dbReference type="ARBA" id="ARBA00022989"/>
    </source>
</evidence>
<keyword evidence="6 7" id="KW-0472">Membrane</keyword>
<dbReference type="AlphaFoldDB" id="A0A7X3G7E3"/>
<proteinExistence type="inferred from homology"/>
<dbReference type="EMBL" id="WSRS01000012">
    <property type="protein sequence ID" value="MVX58501.1"/>
    <property type="molecule type" value="Genomic_DNA"/>
</dbReference>
<dbReference type="RefSeq" id="WP_160332325.1">
    <property type="nucleotide sequence ID" value="NZ_WSRS01000012.1"/>
</dbReference>
<keyword evidence="3 9" id="KW-0808">Transferase</keyword>
<comment type="caution">
    <text evidence="9">The sequence shown here is derived from an EMBL/GenBank/DDBJ whole genome shotgun (WGS) entry which is preliminary data.</text>
</comment>
<comment type="subcellular location">
    <subcellularLocation>
        <location evidence="1">Membrane</location>
        <topology evidence="1">Multi-pass membrane protein</topology>
    </subcellularLocation>
</comment>
<dbReference type="Pfam" id="PF02397">
    <property type="entry name" value="Bac_transf"/>
    <property type="match status" value="1"/>
</dbReference>
<evidence type="ECO:0000256" key="6">
    <source>
        <dbReference type="ARBA" id="ARBA00023136"/>
    </source>
</evidence>
<dbReference type="GO" id="GO:0016020">
    <property type="term" value="C:membrane"/>
    <property type="evidence" value="ECO:0007669"/>
    <property type="project" value="UniProtKB-SubCell"/>
</dbReference>
<keyword evidence="5 7" id="KW-1133">Transmembrane helix</keyword>
<evidence type="ECO:0000256" key="3">
    <source>
        <dbReference type="ARBA" id="ARBA00022679"/>
    </source>
</evidence>
<name>A0A7X3G7E3_9STRE</name>
<accession>A0A7X3G7E3</accession>
<organism evidence="9 10">
    <name type="scientific">Streptococcus danieliae</name>
    <dbReference type="NCBI Taxonomy" id="747656"/>
    <lineage>
        <taxon>Bacteria</taxon>
        <taxon>Bacillati</taxon>
        <taxon>Bacillota</taxon>
        <taxon>Bacilli</taxon>
        <taxon>Lactobacillales</taxon>
        <taxon>Streptococcaceae</taxon>
        <taxon>Streptococcus</taxon>
    </lineage>
</organism>
<dbReference type="PANTHER" id="PTHR30576">
    <property type="entry name" value="COLANIC BIOSYNTHESIS UDP-GLUCOSE LIPID CARRIER TRANSFERASE"/>
    <property type="match status" value="1"/>
</dbReference>
<dbReference type="GO" id="GO:0016780">
    <property type="term" value="F:phosphotransferase activity, for other substituted phosphate groups"/>
    <property type="evidence" value="ECO:0007669"/>
    <property type="project" value="TreeGrafter"/>
</dbReference>
<feature type="transmembrane region" description="Helical" evidence="7">
    <location>
        <begin position="153"/>
        <end position="177"/>
    </location>
</feature>
<protein>
    <submittedName>
        <fullName evidence="9">Exopolysaccharide biosynthesis polyprenyl glycosylphosphotransferase</fullName>
    </submittedName>
</protein>
<dbReference type="NCBIfam" id="TIGR03025">
    <property type="entry name" value="EPS_sugtrans"/>
    <property type="match status" value="1"/>
</dbReference>
<reference evidence="9 10" key="1">
    <citation type="submission" date="2019-12" db="EMBL/GenBank/DDBJ databases">
        <title>Microbes associate with the intestines of laboratory mice.</title>
        <authorList>
            <person name="Navarre W."/>
            <person name="Wong E."/>
        </authorList>
    </citation>
    <scope>NUCLEOTIDE SEQUENCE [LARGE SCALE GENOMIC DNA]</scope>
    <source>
        <strain evidence="9 10">NM51_B2-22</strain>
    </source>
</reference>
<evidence type="ECO:0000256" key="4">
    <source>
        <dbReference type="ARBA" id="ARBA00022692"/>
    </source>
</evidence>
<dbReference type="OrthoDB" id="9808602at2"/>
<evidence type="ECO:0000259" key="8">
    <source>
        <dbReference type="Pfam" id="PF02397"/>
    </source>
</evidence>
<dbReference type="PANTHER" id="PTHR30576:SF10">
    <property type="entry name" value="SLL5057 PROTEIN"/>
    <property type="match status" value="1"/>
</dbReference>
<feature type="domain" description="Bacterial sugar transferase" evidence="8">
    <location>
        <begin position="151"/>
        <end position="337"/>
    </location>
</feature>
<keyword evidence="4 7" id="KW-0812">Transmembrane</keyword>
<evidence type="ECO:0000256" key="7">
    <source>
        <dbReference type="SAM" id="Phobius"/>
    </source>
</evidence>
<dbReference type="Proteomes" id="UP000461595">
    <property type="component" value="Unassembled WGS sequence"/>
</dbReference>
<evidence type="ECO:0000313" key="10">
    <source>
        <dbReference type="Proteomes" id="UP000461595"/>
    </source>
</evidence>
<evidence type="ECO:0000256" key="2">
    <source>
        <dbReference type="ARBA" id="ARBA00006464"/>
    </source>
</evidence>
<gene>
    <name evidence="9" type="ORF">E5983_02385</name>
</gene>
<evidence type="ECO:0000256" key="1">
    <source>
        <dbReference type="ARBA" id="ARBA00004141"/>
    </source>
</evidence>